<dbReference type="Proteomes" id="UP000032737">
    <property type="component" value="Chromosome"/>
</dbReference>
<dbReference type="InterPro" id="IPR000889">
    <property type="entry name" value="Glutathione_peroxidase"/>
</dbReference>
<dbReference type="InterPro" id="IPR013766">
    <property type="entry name" value="Thioredoxin_domain"/>
</dbReference>
<dbReference type="SUPFAM" id="SSF52833">
    <property type="entry name" value="Thioredoxin-like"/>
    <property type="match status" value="1"/>
</dbReference>
<evidence type="ECO:0000256" key="3">
    <source>
        <dbReference type="ARBA" id="ARBA00023002"/>
    </source>
</evidence>
<dbReference type="GO" id="GO:0034599">
    <property type="term" value="P:cellular response to oxidative stress"/>
    <property type="evidence" value="ECO:0007669"/>
    <property type="project" value="TreeGrafter"/>
</dbReference>
<name>U4KRU7_9MOLU</name>
<comment type="similarity">
    <text evidence="1 5">Belongs to the glutathione peroxidase family.</text>
</comment>
<evidence type="ECO:0000256" key="1">
    <source>
        <dbReference type="ARBA" id="ARBA00006926"/>
    </source>
</evidence>
<evidence type="ECO:0000256" key="2">
    <source>
        <dbReference type="ARBA" id="ARBA00022559"/>
    </source>
</evidence>
<dbReference type="InterPro" id="IPR036249">
    <property type="entry name" value="Thioredoxin-like_sf"/>
</dbReference>
<evidence type="ECO:0000313" key="7">
    <source>
        <dbReference type="EMBL" id="CCV66078.1"/>
    </source>
</evidence>
<dbReference type="Pfam" id="PF00255">
    <property type="entry name" value="GSHPx"/>
    <property type="match status" value="1"/>
</dbReference>
<proteinExistence type="inferred from homology"/>
<dbReference type="PRINTS" id="PR01011">
    <property type="entry name" value="GLUTPROXDASE"/>
</dbReference>
<organism evidence="7 8">
    <name type="scientific">Acholeplasma brassicae</name>
    <dbReference type="NCBI Taxonomy" id="61635"/>
    <lineage>
        <taxon>Bacteria</taxon>
        <taxon>Bacillati</taxon>
        <taxon>Mycoplasmatota</taxon>
        <taxon>Mollicutes</taxon>
        <taxon>Acholeplasmatales</taxon>
        <taxon>Acholeplasmataceae</taxon>
        <taxon>Acholeplasma</taxon>
    </lineage>
</organism>
<protein>
    <recommendedName>
        <fullName evidence="5">Glutathione peroxidase</fullName>
    </recommendedName>
</protein>
<dbReference type="PANTHER" id="PTHR11592">
    <property type="entry name" value="GLUTATHIONE PEROXIDASE"/>
    <property type="match status" value="1"/>
</dbReference>
<dbReference type="CDD" id="cd00340">
    <property type="entry name" value="GSH_Peroxidase"/>
    <property type="match status" value="1"/>
</dbReference>
<dbReference type="PROSITE" id="PS51352">
    <property type="entry name" value="THIOREDOXIN_2"/>
    <property type="match status" value="1"/>
</dbReference>
<keyword evidence="3 5" id="KW-0560">Oxidoreductase</keyword>
<dbReference type="GO" id="GO:0004601">
    <property type="term" value="F:peroxidase activity"/>
    <property type="evidence" value="ECO:0007669"/>
    <property type="project" value="UniProtKB-KW"/>
</dbReference>
<dbReference type="PIRSF" id="PIRSF000303">
    <property type="entry name" value="Glutathion_perox"/>
    <property type="match status" value="1"/>
</dbReference>
<evidence type="ECO:0000256" key="4">
    <source>
        <dbReference type="PIRSR" id="PIRSR000303-1"/>
    </source>
</evidence>
<keyword evidence="2 5" id="KW-0575">Peroxidase</keyword>
<evidence type="ECO:0000259" key="6">
    <source>
        <dbReference type="PROSITE" id="PS51352"/>
    </source>
</evidence>
<gene>
    <name evidence="7" type="ORF">BN85310570</name>
</gene>
<dbReference type="HOGENOM" id="CLU_029507_3_2_14"/>
<dbReference type="RefSeq" id="WP_030004940.1">
    <property type="nucleotide sequence ID" value="NC_022549.1"/>
</dbReference>
<accession>U4KRU7</accession>
<evidence type="ECO:0000256" key="5">
    <source>
        <dbReference type="RuleBase" id="RU000499"/>
    </source>
</evidence>
<dbReference type="FunFam" id="3.40.30.10:FF:000010">
    <property type="entry name" value="Glutathione peroxidase"/>
    <property type="match status" value="1"/>
</dbReference>
<dbReference type="PROSITE" id="PS51355">
    <property type="entry name" value="GLUTATHIONE_PEROXID_3"/>
    <property type="match status" value="1"/>
</dbReference>
<sequence length="156" mass="17849">MIYDFNATTIDGKEVSLSKYKGKVLLIFNSATGCGFTPQYEGLEKLYETYKDKGLELLDFPSNEFGNQAKGSNEEIKSFCSLNYDIRFDQFQKTTVNGKNANPLFKYLKSQRRSMFGTSIKWNFTKFLVDKNGKVVKRYAPTTTPDKIEKDLVSLL</sequence>
<dbReference type="STRING" id="61635.BN85310570"/>
<dbReference type="PANTHER" id="PTHR11592:SF78">
    <property type="entry name" value="GLUTATHIONE PEROXIDASE"/>
    <property type="match status" value="1"/>
</dbReference>
<feature type="active site" evidence="4">
    <location>
        <position position="34"/>
    </location>
</feature>
<dbReference type="AlphaFoldDB" id="U4KRU7"/>
<evidence type="ECO:0000313" key="8">
    <source>
        <dbReference type="Proteomes" id="UP000032737"/>
    </source>
</evidence>
<dbReference type="Gene3D" id="3.40.30.10">
    <property type="entry name" value="Glutaredoxin"/>
    <property type="match status" value="1"/>
</dbReference>
<dbReference type="OrthoDB" id="9809733at2"/>
<reference evidence="7 8" key="1">
    <citation type="journal article" date="2013" name="J. Mol. Microbiol. Biotechnol.">
        <title>Analysis of the Complete Genomes of Acholeplasma brassicae , A. palmae and A. laidlawii and Their Comparison to the Obligate Parasites from ' Candidatus Phytoplasma'.</title>
        <authorList>
            <person name="Kube M."/>
            <person name="Siewert C."/>
            <person name="Migdoll A.M."/>
            <person name="Duduk B."/>
            <person name="Holz S."/>
            <person name="Rabus R."/>
            <person name="Seemuller E."/>
            <person name="Mitrovic J."/>
            <person name="Muller I."/>
            <person name="Buttner C."/>
            <person name="Reinhardt R."/>
        </authorList>
    </citation>
    <scope>NUCLEOTIDE SEQUENCE [LARGE SCALE GENOMIC DNA]</scope>
    <source>
        <strain evidence="8">0502</strain>
    </source>
</reference>
<dbReference type="KEGG" id="abra:BN85310570"/>
<feature type="domain" description="Thioredoxin" evidence="6">
    <location>
        <begin position="1"/>
        <end position="156"/>
    </location>
</feature>
<keyword evidence="8" id="KW-1185">Reference proteome</keyword>
<dbReference type="EMBL" id="FO681348">
    <property type="protein sequence ID" value="CCV66078.1"/>
    <property type="molecule type" value="Genomic_DNA"/>
</dbReference>